<keyword evidence="4" id="KW-1133">Transmembrane helix</keyword>
<dbReference type="STRING" id="426128.SAMN05660297_02102"/>
<evidence type="ECO:0000256" key="1">
    <source>
        <dbReference type="ARBA" id="ARBA00023015"/>
    </source>
</evidence>
<evidence type="ECO:0000256" key="2">
    <source>
        <dbReference type="ARBA" id="ARBA00023125"/>
    </source>
</evidence>
<protein>
    <submittedName>
        <fullName evidence="6">Regulatory protein, luxR family</fullName>
    </submittedName>
</protein>
<evidence type="ECO:0000259" key="5">
    <source>
        <dbReference type="PROSITE" id="PS50043"/>
    </source>
</evidence>
<dbReference type="SUPFAM" id="SSF46894">
    <property type="entry name" value="C-terminal effector domain of the bipartite response regulators"/>
    <property type="match status" value="1"/>
</dbReference>
<feature type="transmembrane region" description="Helical" evidence="4">
    <location>
        <begin position="328"/>
        <end position="351"/>
    </location>
</feature>
<evidence type="ECO:0000256" key="4">
    <source>
        <dbReference type="SAM" id="Phobius"/>
    </source>
</evidence>
<dbReference type="Pfam" id="PF00196">
    <property type="entry name" value="GerE"/>
    <property type="match status" value="1"/>
</dbReference>
<dbReference type="SMART" id="SM00421">
    <property type="entry name" value="HTH_LUXR"/>
    <property type="match status" value="1"/>
</dbReference>
<feature type="transmembrane region" description="Helical" evidence="4">
    <location>
        <begin position="15"/>
        <end position="32"/>
    </location>
</feature>
<dbReference type="PANTHER" id="PTHR44688">
    <property type="entry name" value="DNA-BINDING TRANSCRIPTIONAL ACTIVATOR DEVR_DOSR"/>
    <property type="match status" value="1"/>
</dbReference>
<feature type="transmembrane region" description="Helical" evidence="4">
    <location>
        <begin position="209"/>
        <end position="230"/>
    </location>
</feature>
<dbReference type="InterPro" id="IPR036259">
    <property type="entry name" value="MFS_trans_sf"/>
</dbReference>
<accession>A0A1I0DPQ3</accession>
<dbReference type="Gene3D" id="1.10.10.10">
    <property type="entry name" value="Winged helix-like DNA-binding domain superfamily/Winged helix DNA-binding domain"/>
    <property type="match status" value="1"/>
</dbReference>
<dbReference type="PROSITE" id="PS00622">
    <property type="entry name" value="HTH_LUXR_1"/>
    <property type="match status" value="1"/>
</dbReference>
<dbReference type="SUPFAM" id="SSF103473">
    <property type="entry name" value="MFS general substrate transporter"/>
    <property type="match status" value="1"/>
</dbReference>
<feature type="transmembrane region" description="Helical" evidence="4">
    <location>
        <begin position="161"/>
        <end position="179"/>
    </location>
</feature>
<feature type="transmembrane region" description="Helical" evidence="4">
    <location>
        <begin position="266"/>
        <end position="286"/>
    </location>
</feature>
<dbReference type="AlphaFoldDB" id="A0A1I0DPQ3"/>
<feature type="transmembrane region" description="Helical" evidence="4">
    <location>
        <begin position="102"/>
        <end position="124"/>
    </location>
</feature>
<feature type="transmembrane region" description="Helical" evidence="4">
    <location>
        <begin position="136"/>
        <end position="155"/>
    </location>
</feature>
<dbReference type="PRINTS" id="PR00038">
    <property type="entry name" value="HTHLUXR"/>
</dbReference>
<dbReference type="OrthoDB" id="9789465at2"/>
<dbReference type="PANTHER" id="PTHR44688:SF16">
    <property type="entry name" value="DNA-BINDING TRANSCRIPTIONAL ACTIVATOR DEVR_DOSR"/>
    <property type="match status" value="1"/>
</dbReference>
<organism evidence="6 7">
    <name type="scientific">Natronincola peptidivorans</name>
    <dbReference type="NCBI Taxonomy" id="426128"/>
    <lineage>
        <taxon>Bacteria</taxon>
        <taxon>Bacillati</taxon>
        <taxon>Bacillota</taxon>
        <taxon>Clostridia</taxon>
        <taxon>Peptostreptococcales</taxon>
        <taxon>Natronincolaceae</taxon>
        <taxon>Natronincola</taxon>
    </lineage>
</organism>
<dbReference type="InterPro" id="IPR016032">
    <property type="entry name" value="Sig_transdc_resp-reg_C-effctor"/>
</dbReference>
<dbReference type="PROSITE" id="PS50043">
    <property type="entry name" value="HTH_LUXR_2"/>
    <property type="match status" value="1"/>
</dbReference>
<proteinExistence type="predicted"/>
<feature type="transmembrane region" description="Helical" evidence="4">
    <location>
        <begin position="292"/>
        <end position="316"/>
    </location>
</feature>
<keyword evidence="7" id="KW-1185">Reference proteome</keyword>
<dbReference type="RefSeq" id="WP_090443403.1">
    <property type="nucleotide sequence ID" value="NZ_FOHU01000008.1"/>
</dbReference>
<dbReference type="CDD" id="cd06170">
    <property type="entry name" value="LuxR_C_like"/>
    <property type="match status" value="1"/>
</dbReference>
<feature type="transmembrane region" description="Helical" evidence="4">
    <location>
        <begin position="357"/>
        <end position="378"/>
    </location>
</feature>
<feature type="transmembrane region" description="Helical" evidence="4">
    <location>
        <begin position="77"/>
        <end position="96"/>
    </location>
</feature>
<dbReference type="GO" id="GO:0006355">
    <property type="term" value="P:regulation of DNA-templated transcription"/>
    <property type="evidence" value="ECO:0007669"/>
    <property type="project" value="InterPro"/>
</dbReference>
<keyword evidence="1" id="KW-0805">Transcription regulation</keyword>
<evidence type="ECO:0000313" key="6">
    <source>
        <dbReference type="EMBL" id="SET34226.1"/>
    </source>
</evidence>
<dbReference type="Proteomes" id="UP000199568">
    <property type="component" value="Unassembled WGS sequence"/>
</dbReference>
<dbReference type="InterPro" id="IPR000792">
    <property type="entry name" value="Tscrpt_reg_LuxR_C"/>
</dbReference>
<keyword evidence="3" id="KW-0804">Transcription</keyword>
<feature type="transmembrane region" description="Helical" evidence="4">
    <location>
        <begin position="242"/>
        <end position="259"/>
    </location>
</feature>
<reference evidence="6 7" key="1">
    <citation type="submission" date="2016-10" db="EMBL/GenBank/DDBJ databases">
        <authorList>
            <person name="de Groot N.N."/>
        </authorList>
    </citation>
    <scope>NUCLEOTIDE SEQUENCE [LARGE SCALE GENOMIC DNA]</scope>
    <source>
        <strain evidence="6 7">DSM 18979</strain>
    </source>
</reference>
<sequence>MGVFMAELEKDQRKLSIISFSLVSGWLLSVPFEGQVLYNLMENTDRVGIHHNTIAILAHFIGLITSWYFIKKQVTAKMAMITSTVVCILGSLIFFLPLSILWYISITAISFFAGIFVASWGFYFKAYSKKEQRFKTAADVLIYSNVLMIFINGIAVNVSAFWGLTIAIMALAVGLFLTFRLEAYSEDRLFHKAHLEKTPQRIPNSTRPLATLCLFILVITITSGLMYQVVIPAFAHHQLLTSYYWAVPYIIILFLLKHFKNQINQAYILYIALTMIGLSYISFMVLDKSVLSYLIINTLMMSALGVFDLFWWSILGEFFDYSENPAKVLGIGLSMNVLGISIGGFIGSNLVYIEKGYFTASLIALIIIFAIMTLLPILHMQLTKLLKGHEFLFQFVNMEDNQQEIAMTDFKIKKQLTDREIEIVDFLLKGYTYKGIAENLYISENTMKYHVKNIYQKLNINSKMELIKIFSEEEEKPV</sequence>
<evidence type="ECO:0000313" key="7">
    <source>
        <dbReference type="Proteomes" id="UP000199568"/>
    </source>
</evidence>
<evidence type="ECO:0000256" key="3">
    <source>
        <dbReference type="ARBA" id="ARBA00023163"/>
    </source>
</evidence>
<name>A0A1I0DPQ3_9FIRM</name>
<dbReference type="InterPro" id="IPR036388">
    <property type="entry name" value="WH-like_DNA-bd_sf"/>
</dbReference>
<dbReference type="GO" id="GO:0003677">
    <property type="term" value="F:DNA binding"/>
    <property type="evidence" value="ECO:0007669"/>
    <property type="project" value="UniProtKB-KW"/>
</dbReference>
<dbReference type="Gene3D" id="1.20.1250.20">
    <property type="entry name" value="MFS general substrate transporter like domains"/>
    <property type="match status" value="1"/>
</dbReference>
<keyword evidence="4" id="KW-0812">Transmembrane</keyword>
<keyword evidence="4" id="KW-0472">Membrane</keyword>
<keyword evidence="2" id="KW-0238">DNA-binding</keyword>
<gene>
    <name evidence="6" type="ORF">SAMN05660297_02102</name>
</gene>
<dbReference type="EMBL" id="FOHU01000008">
    <property type="protein sequence ID" value="SET34226.1"/>
    <property type="molecule type" value="Genomic_DNA"/>
</dbReference>
<feature type="transmembrane region" description="Helical" evidence="4">
    <location>
        <begin position="52"/>
        <end position="70"/>
    </location>
</feature>
<feature type="domain" description="HTH luxR-type" evidence="5">
    <location>
        <begin position="409"/>
        <end position="474"/>
    </location>
</feature>